<feature type="region of interest" description="Disordered" evidence="2">
    <location>
        <begin position="6391"/>
        <end position="6446"/>
    </location>
</feature>
<keyword evidence="1" id="KW-0175">Coiled coil</keyword>
<feature type="region of interest" description="Disordered" evidence="2">
    <location>
        <begin position="5544"/>
        <end position="5565"/>
    </location>
</feature>
<feature type="compositionally biased region" description="Low complexity" evidence="2">
    <location>
        <begin position="3994"/>
        <end position="4003"/>
    </location>
</feature>
<feature type="region of interest" description="Disordered" evidence="2">
    <location>
        <begin position="2755"/>
        <end position="2801"/>
    </location>
</feature>
<feature type="compositionally biased region" description="Basic and acidic residues" evidence="2">
    <location>
        <begin position="4448"/>
        <end position="4465"/>
    </location>
</feature>
<feature type="coiled-coil region" evidence="1">
    <location>
        <begin position="3379"/>
        <end position="3413"/>
    </location>
</feature>
<feature type="region of interest" description="Disordered" evidence="2">
    <location>
        <begin position="1791"/>
        <end position="1867"/>
    </location>
</feature>
<feature type="compositionally biased region" description="Basic and acidic residues" evidence="2">
    <location>
        <begin position="579"/>
        <end position="594"/>
    </location>
</feature>
<feature type="non-terminal residue" evidence="3">
    <location>
        <position position="6710"/>
    </location>
</feature>
<dbReference type="GeneID" id="94431228"/>
<proteinExistence type="predicted"/>
<feature type="region of interest" description="Disordered" evidence="2">
    <location>
        <begin position="5246"/>
        <end position="5319"/>
    </location>
</feature>
<feature type="compositionally biased region" description="Low complexity" evidence="2">
    <location>
        <begin position="1206"/>
        <end position="1230"/>
    </location>
</feature>
<feature type="region of interest" description="Disordered" evidence="2">
    <location>
        <begin position="1119"/>
        <end position="1241"/>
    </location>
</feature>
<feature type="compositionally biased region" description="Basic and acidic residues" evidence="2">
    <location>
        <begin position="1824"/>
        <end position="1844"/>
    </location>
</feature>
<feature type="region of interest" description="Disordered" evidence="2">
    <location>
        <begin position="5637"/>
        <end position="5656"/>
    </location>
</feature>
<feature type="region of interest" description="Disordered" evidence="2">
    <location>
        <begin position="4563"/>
        <end position="4610"/>
    </location>
</feature>
<feature type="region of interest" description="Disordered" evidence="2">
    <location>
        <begin position="5089"/>
        <end position="5185"/>
    </location>
</feature>
<feature type="compositionally biased region" description="Polar residues" evidence="2">
    <location>
        <begin position="6436"/>
        <end position="6446"/>
    </location>
</feature>
<feature type="region of interest" description="Disordered" evidence="2">
    <location>
        <begin position="3215"/>
        <end position="3262"/>
    </location>
</feature>
<dbReference type="OrthoDB" id="331248at2759"/>
<feature type="region of interest" description="Disordered" evidence="2">
    <location>
        <begin position="6314"/>
        <end position="6343"/>
    </location>
</feature>
<feature type="compositionally biased region" description="Polar residues" evidence="2">
    <location>
        <begin position="3472"/>
        <end position="3493"/>
    </location>
</feature>
<feature type="region of interest" description="Disordered" evidence="2">
    <location>
        <begin position="1"/>
        <end position="29"/>
    </location>
</feature>
<dbReference type="VEuPathDB" id="ToxoDB:CSUI_007874"/>
<feature type="compositionally biased region" description="Low complexity" evidence="2">
    <location>
        <begin position="1172"/>
        <end position="1189"/>
    </location>
</feature>
<feature type="region of interest" description="Disordered" evidence="2">
    <location>
        <begin position="6133"/>
        <end position="6258"/>
    </location>
</feature>
<feature type="region of interest" description="Disordered" evidence="2">
    <location>
        <begin position="4822"/>
        <end position="4860"/>
    </location>
</feature>
<feature type="compositionally biased region" description="Basic and acidic residues" evidence="2">
    <location>
        <begin position="4013"/>
        <end position="4026"/>
    </location>
</feature>
<dbReference type="RefSeq" id="XP_067920005.1">
    <property type="nucleotide sequence ID" value="XM_068068017.1"/>
</dbReference>
<feature type="region of interest" description="Disordered" evidence="2">
    <location>
        <begin position="4411"/>
        <end position="4497"/>
    </location>
</feature>
<feature type="region of interest" description="Disordered" evidence="2">
    <location>
        <begin position="3970"/>
        <end position="3989"/>
    </location>
</feature>
<feature type="region of interest" description="Disordered" evidence="2">
    <location>
        <begin position="3459"/>
        <end position="3493"/>
    </location>
</feature>
<feature type="compositionally biased region" description="Basic and acidic residues" evidence="2">
    <location>
        <begin position="2535"/>
        <end position="2545"/>
    </location>
</feature>
<feature type="compositionally biased region" description="Polar residues" evidence="2">
    <location>
        <begin position="2755"/>
        <end position="2784"/>
    </location>
</feature>
<feature type="region of interest" description="Disordered" evidence="2">
    <location>
        <begin position="2954"/>
        <end position="2982"/>
    </location>
</feature>
<feature type="region of interest" description="Disordered" evidence="2">
    <location>
        <begin position="519"/>
        <end position="614"/>
    </location>
</feature>
<feature type="region of interest" description="Disordered" evidence="2">
    <location>
        <begin position="1469"/>
        <end position="1521"/>
    </location>
</feature>
<feature type="compositionally biased region" description="Low complexity" evidence="2">
    <location>
        <begin position="5095"/>
        <end position="5107"/>
    </location>
</feature>
<feature type="compositionally biased region" description="Polar residues" evidence="2">
    <location>
        <begin position="6177"/>
        <end position="6202"/>
    </location>
</feature>
<name>A0A2C6KL58_9APIC</name>
<feature type="region of interest" description="Disordered" evidence="2">
    <location>
        <begin position="4644"/>
        <end position="4663"/>
    </location>
</feature>
<feature type="compositionally biased region" description="Polar residues" evidence="2">
    <location>
        <begin position="5638"/>
        <end position="5653"/>
    </location>
</feature>
<feature type="compositionally biased region" description="Basic and acidic residues" evidence="2">
    <location>
        <begin position="1507"/>
        <end position="1517"/>
    </location>
</feature>
<comment type="caution">
    <text evidence="3">The sequence shown here is derived from an EMBL/GenBank/DDBJ whole genome shotgun (WGS) entry which is preliminary data.</text>
</comment>
<feature type="compositionally biased region" description="Gly residues" evidence="2">
    <location>
        <begin position="441"/>
        <end position="450"/>
    </location>
</feature>
<evidence type="ECO:0000313" key="4">
    <source>
        <dbReference type="Proteomes" id="UP000221165"/>
    </source>
</evidence>
<feature type="region of interest" description="Disordered" evidence="2">
    <location>
        <begin position="3994"/>
        <end position="4060"/>
    </location>
</feature>
<feature type="region of interest" description="Disordered" evidence="2">
    <location>
        <begin position="6519"/>
        <end position="6590"/>
    </location>
</feature>
<feature type="compositionally biased region" description="Basic residues" evidence="2">
    <location>
        <begin position="4823"/>
        <end position="4835"/>
    </location>
</feature>
<feature type="compositionally biased region" description="Basic residues" evidence="2">
    <location>
        <begin position="6420"/>
        <end position="6431"/>
    </location>
</feature>
<sequence>MSLRVSPSMPPSCCESRPLTAGRLGRGDSGADSPGSLCFSDGGSPNSVFSGSRSDVVRQRWRFAVKAVIWLRALRAVGSSLASLFSPVVITILRHHKAYVDLRCRHRCEAAKARAARANSSMFLGRFRSSTGTGVPSEKDLLKDLRRMEEEELLYLPTELLVLWYRQAVLDPGLPAYDLFLLHRHAPLGAEPAGMPGEVPTARDLEPYGGALVRPAGVEKSGSRGLSLRSVMLSVPDADSAWWPSLVEPSLPPLSLPPFTLTASLLPRRVYNMVRNLFPGTSGAPRDASPLSIGRRMRQHFSLGRFRQGAGRAHLSWQYGRRGFAGPWSSQHQSAEDEWTESVPGYLASAFPQQTEILEQADYHLSRGQDSGFSGSGYGGNSSVSLLTGGEADHSYLGKPYQWSSQPENSAPPWGPVSRAGPPVTRGMQASPSWSPENRGGDTGSASGVGGDEREFSAGQFGMQRNVCTEHTSGNLFLVHGAEVRDTDHHPWEDGQQPWQKQQAGLRPAAAFYRVGQEQTGSVALSRSRAERGGAWGDNGARSAGMPELLGDPAVHPNAQASLRPPISRQQGLATVPEVRGREHLGPSESERSVRPRGNMEGGSHALSATSAAARSNAGVSVTLTVSALGLRLHHLEEQDLARRFQWRLIEDSFDDPRLLPPGGVSVARSEVPTGQLKTHSAVLRGGCCLSRKWTHMPPEVQASVDSAGVGAVLVSMPGKRRERRAVKTGFRPHPVSAWRVENGVELPESALVSAGQRGRGVDAHRTITRGQMRQKRTRGLRGAMETRLVDEGEWNQAQHFLPGLRIPRWGDAVDIMLYDVGFQWQLISARHSGQGDISCRAERSSNEVLESRSFSTRGLVDPASAWKSPGLPGQTQPEAGMVAGLSVAEDKGKSLRTWILPGERCVFWWFSVTNGYAGPAEPSWKHGCPVDAAFYGLLPPPSSIERLHQTLSERLRLTAQNDASSWCCLRESSEDGQQRWCGGSDEDIQGGVQSPQRTRESPSADVNPTGLAGSSRAPLSGRGVCNELTGPARNLATRGYQTKVLLETESPVSMPAAPPQRRLPTHSRPRDVGDGSRPVSNQPPHTAESLAVTSVQSPLKQRSTFAAQLKTRLFSGLRRSEKPDFPSRLMPARPGTLRFRKSTTTRPQLSRVGTRLARGPVGISRRRSGNSDWGSSVGSQSSREVCSSTGSSVSHQEVPSTVGKGTAAAASRHGHSSTSSSLSRSLSPGGEDGSDGGWGAAHRKRFEREVHPDVGGSGTMLLRCSCSPTTLSCDISMPFFLLSPALLRFLTSVSKLLESPASASARLRFYEEGAEGGGDSSQAIISRRNGLLARCNARRVGGHRVDFSAKPTVDSELALPLYIPLAIPSLPPPSSSACLTACLVAADEAADMACREATATASTTAPPVAYLKVERTKDTENNGVTTRSCSTGNQGASAFSFIVTPTSSPSSSFSAAYRAVLDDVLDHSGQCHSDSSGHSECGENAEETFPPQSASGTKGGVSRLRHGSDCDPRTTEAAKAVPSQPLLRRGRGRFSIDYLRSLAAAAATTAFATVSEATSRAGAAILRAEAAVRAKQAQLRNSRHGSQWHDFLALEHLCLQHQHWVADHSLAEQRTLQVEISHLLVLLPTAAAGMPKALRRARYRWGAGLELTGTDSSASPRQQSFVSHARSIPIGQTTDLFCEEQPESACSREGIFSWPLARKVAASPFFQIMQETPSRAPCGIVSCRTITAAMTPSSSASPQICAAAVEGLQIGVSPQLRYLMHVLEAQVAVDGFPGANAEASGLLSKLPREKASREGGGAAEAGRTAQITSGENAAMDFPLGRRDPREAAEERSVGDDATGRRTPLLSEGLDNVGDPESLSKKADGSGSCYLLLSCPGIAAEFLQRPPNTALARADGISKEVTVRVGVEAETVGAIQRQRQLIRPETRGSDGSRTGVFIVWRRVYENYSCRRSSAHLRATLISIPPTPKHDPVVPGAAGPTVSTHRSADLYWCFHAGASPAAVLLHSKNFLTTVTSPSFFLLPLAPVPLARIEAHSLHFLLRVVTTWDAAMRACALASSLVFVPFYVGGLSSYVADQGTTLSCKAVATAAAAQVPGFHSPRDQSAQASRLSTSLVSHSPAGQAEQPIPDRGCFAVAAGAHDGERQQPVAACAIGGGFSALSSSLPSAQLAGKFFGPGEADARGHAARAILYAPKACFLSAASWTTLWASGWYVFLGCRPGVIGCGSCASSGHAHHIAKGDENAFSDFTGAAPFRVSPQGGEFTDVGGLSQNTVARLLKSRERSAIDGLLGAGCGPERSRNVRGLSNSRPVFWCEWRRQPASSRAEAEESVRLFRAAAGQPCCNFRPVICPLTLWIYRHPTDSVPVAVCHALALSAEMRCPCYPPSGVCGDTGTSDTIPAAYCSRSTVSLLSVVVTAPAPAFFSRLARPAPVARERRLTARVNSRRQRGYRNPLPLSQAGPESVRGVAYSNDQSLSAHMAFSALSAATTMVGDTEFARRSSSCEQGLDGTLEANASRARPESRLHTRGTLPAAREHGGQERSKSNNGYQARQGCCADRSTSLWTWVFQVRANREWQLVTTRCCARRCRGFSIASSTCTGCCARSRAPSSPSRIPSGLSDSSAISSLSSFGPKQAGVTFQEQRHLSLCSCNPHGESPKNRLSITQDSVVAPECVRSFPPTVRRTPVRHAGREAMQDAPSDVRAYWKCRSCLRRPGSGALLQRRNTGLSGIEAREDVAYVPGEPNLLRSLTPRLSQCSTPAQGRSGASLSSVSIPTGADLQQTGRAPAAVPPDGSAPPKARLSGVQAHLCGVSIKLLVDRLAVQLLPPSSPLSAVVNLYSRDDMVPRVSHHYSKCVTPLGQMVHGRDLDRAEAARQLYVGQLYGKLQKQQEKWRQQQLQRGALVLTLVGVAGSVVISPLLDPVSCVDFVLKNAILENSHVIPQSRRRVMLQGSLRTPRGNASSGSLGSRQQANSREGGGAVSGPYQKSYDVWSGEVAVIRGSMSSTLRESVGDSGVIEQLRKRRMESYLMWASLQGNHLRVALSKFDAFLAPQTIQEVCTAVAPLVSTVAAASAFGRTVSKALTVTLDGSVASSSFRAGKVGERTVAVPTPVGSVETQRSPASYDGEAADSNWTVHLTSKGVVVSFLQCYTNSCLSVLDLGDCSYIKTRSHRFHLSSFNVASGGLGLPIFLAGEQPKNSAAAELFTATQWSFTRTRSRKAKRQEASDPPDAEAPPHRRTEDNLADVGGGGLKQGRRRHLSYRRGETKSNLSCLDPVNQHVLGVGSACPSTSGLCPRSPPEARAGSSANRPAPWLEVAYSPLAHRTAVVQERLSQHGYLASSCSSMSLCIRDSCCLVRIPEFLLLFQFLGDCRTACQEVLDRLRRLSRHQHAQLQQLQQERLQKLRQIKHFEQQQRRAWAQREVVRQQTVARSAHGVERTGLPAAEGKLTGDPCSGVVSGKQGLTGSAGGRSAQHQRQFSTSHGWTRNAGSEDTSRTGLTLLPPFLLLRVRVSFPTFLLAGETMEEPPSVVVSCGLLQVSTQLHAQATLPPAPFDLRPVVADVSGKVLKSNAAKSMQSSTALAEVPSPKRVGILASHGKSSALVNCKEEPTSGKAVPSGTGGSEQSAVPAGNAVPASVTVRGADASQRRCSTEVQQQDISAPAFEEWNLPVSSSFSVPACEFRVSYEKAQIFLYGHQTLDNAVTTAGQSFSGLLWENDCLEKVSISDCFTLNASVWKTLLPSQSAPVIAPAAKSSRTRPGQSIAVAAPTRETGLFEDRINQVSNRDGGGVRSLVVSNGSEYAGTKSGRCPASVNTTDNVKRSELIFRSQKCDSCICVECSYIHLRVAPQLVAAFHANAQMNVGCTPQLPLLQAVVTGDDSEPEGAGVEGDAFAGLGGSRFMSSRRGSWSSHFFFGGNSDAKAISHGDSGRAGVLPGGSEITAENSILIGGLPGSVGGLTFDDGLSSGLGRKVEGGTGAAKSSEGESFEQLRSVWSSADGASSQASDDDGESDMDSTHERQTSERGKEDDEVEGASEGGESVGMQAGDLYPDGRSEEGPDISAEERLLAILNEASRRRRQEKCIENNQENQLRKNTRVLTVESVSITESISSSDRTPSYVLSFSNEPSAYRGALTSAGPNPDLDGQTQSHGSLTRPKETQLVLAEESSALWEPLKSRSPRSSEICLCRFPVVLVPSLALPIVNKCHRMRLESTARSNLVEHSVLETKSCFAKTHVSNGNEQECARTPATGELRHVEFTGWYTPDESQEDLPTTVASLLPTAAYVLVGNPSIVVAPMLLSALHFCLTFPVHAVTTARLHGRKPGSPTYSLPVTPSLFPSADVSSSPKRLRREGAGPRGLPRASFLRASRLGPRHAEGTLEVASPVDHLARQRTCSGESIMLTLERNRLSTVGSLPMTSSLGASTTRRGERTFSESETLGNSGTAVTQSVIRDSDVKAPEADSSHEYGRRGSTASYRHPGGVAGPALGNGSWPSVTTTDQGSAELEAISGLPADLERSRLPGVRFRHSFLKSAGGSSGRTSAYRRPSQGIAPGLPVLQQPADPFHSFLVPTSFNASTPPRRRSSPQAPTFSGVSPKVKSPPWNRGDDQGHWSRQPVAGFQEGEDNLFFGGAAQRGSGVSLSPVWYRDGRASASSTPTSTRRQAVPDPVLPMRPSGLASPQHFSGTTNVRHGSPLTEIRTPINGAAAAPRGVGVSNNLRGNLISGHEDNGDFPLSPHLNRREQLLSRRPVASAVHRLPTEKSCAGGGEEGRTIGRARSSSSTSYDAALFLHPCLAAVQQLNILASWMAGEFRRQQLQELESAATRAARAARVKRKHRGSKGRGGDKKSERPRGAPPTYGFEDGARRQFSVTERLLKAESSHERRGEGGPARVIGDASPGVAEPGVTEVTERETRQASARVGDSALVTQDGVDDLCFLGQSGNTPQVNATRWLTAQEQHPAETRRSVSSAQLRQHAYLLQLFQLLRIAFPKGGTASADGAGSVNQCVKVTASAEYVHFSVDELRLELAATPASFVLLTSIGATRTSQVLHFSLSVGDRHQALRQTRRLTHSVADVNESIISRELGERLGAQVEKGLNGPRTAASEATGGSSSSVLQPQVRSDFAKARTDSSTSRASAGCHTKKKTSGSRSVPSRLPERLRSRRASRGSLRPLDPLYPGATPRDRGEDYLGSDAEPAATKHELSEELVRSIHESGADAGLSQTDKGRSRVLSGYDFSSGLVDKRQLENCLGGREPVEADHSGTNGLGDHGRPRAFWDPFQIRGSAAMEGETDTSGRRRRSHDAEEASATDDENPFDHHKQGQSPTGGVVEMRATVYCADSITCTLNNCTVTVHKDASAFLSRGGACRLAPQRSSVSSSIPTDQDAPTSFRIREEAGRLPGKRTSLPFSHSILPPATASLNYSFSSPPFSFLSNCVRNYRRAVADRTLCGREEPELADRRGGRFAFRYVGKSVYQLKRASAPSECDNPVRPTLGSHFSEQLHTSHSACSSECRPSYVDSSSSFLVLPAELALTPSILSATAAPLFFPEDVGSSSLHHPPKSDGTPSYAGKNRATEGYIPDSEWTFSESVRLSSPLSPPLHTVVISLSPVDLSIRTWDIQHLREAVSLMLTDKKTHRMLVVAAMEQGEQTSQPEELTATTADPSRISRGAASFSIDSSAIGLSHHSQSGTQNRDAVRHPSRMVLSKMPLTLQGTCLNQHPNSVDIPLVDNRFRACDEETEKALTMNIVPPDSGGRGAAGGAPMIGQTWWCIGEDDGCLRWAQQPRDDGIYRDKRSKAVLEGLVSPQGYPNIMAWDGIWTAGIGDRPNDDLISNSAKVPLWNVHHSVELALLLRGNAMSDGAVATTFREKPAEADPGPTPTSMLESFLLDFLDLSVAPSQLLLSLPRFSCVFLNDVFEEEVPSAFMTDSAVTRNLPLRSRHHPALAEEGASDPVTPEASRMPPSLCGYRGSRSREVSEPPGKISGCNAGSARWPSSFAPGNNIDRGGGTRPLLRVTIKGIRAAGTNAAIVSSRDRGILLSLGENSPPGTDLAVEPSRRDSYSTQEAKKAISRVDPSKDVEHHNAQPLMVALQRRLAQKQLDSAGKEATANTAQTSVFSEELLVHGEATIKVEAYVMADRISARARRRQTRSDGTPRDAPSFSSYRGGAPERRTAGTGASDPGRLGYKSSSASNVDALTSGKSSAGKNSATFSSEKHISLPIKSDGAKISGRHGESSESRDAGRLQHTGANRRSCADNEFSRETDTSSTATLAKVEGQAARNCIALSLNSAAELHERSTVVRAASAEKTALPRMCRRSDSSAQIFSAEDSPQQSDALRFSGCGSRTDKREGRAQVNGRVSNEQNEVEVWEPLIDTVNASVHASLSDSCANVVFNLRSEKEHGSSVGFRTGSTARQTASSRNATSSPSRRGVLARRTQHVRRGHTAEKTSGSSYTNEVSCSRITERSARLVSEPKNGAVRLSLASWHVSAFMELLSHLRVEWAKAAERSSLENTAFWAYAAAEWLLPPRRSLGPRRYAGENRPRTYGRPSQHFESDDVSSGSASFDAHPKEAFGLPLSSQGRRRSWDGTSQRALTGSRGAAAETRVSFPQAPAQQHSKECNGTVVNAPSRYSIDPDVASLTSSPDGLLRERSTHGRLREVAGAKGPSASNGVSWDPVQQPSRFPLLSGSRVRDTAVVPVFVTDASVITPKREELAEAAIAKP</sequence>
<feature type="region of interest" description="Disordered" evidence="2">
    <location>
        <begin position="1049"/>
        <end position="1100"/>
    </location>
</feature>
<feature type="compositionally biased region" description="Polar residues" evidence="2">
    <location>
        <begin position="4411"/>
        <end position="4422"/>
    </location>
</feature>
<feature type="region of interest" description="Disordered" evidence="2">
    <location>
        <begin position="4872"/>
        <end position="4915"/>
    </location>
</feature>
<feature type="region of interest" description="Disordered" evidence="2">
    <location>
        <begin position="978"/>
        <end position="1026"/>
    </location>
</feature>
<evidence type="ECO:0000313" key="3">
    <source>
        <dbReference type="EMBL" id="PHJ18297.1"/>
    </source>
</evidence>
<feature type="compositionally biased region" description="Polar residues" evidence="2">
    <location>
        <begin position="1190"/>
        <end position="1200"/>
    </location>
</feature>
<feature type="region of interest" description="Disordered" evidence="2">
    <location>
        <begin position="398"/>
        <end position="455"/>
    </location>
</feature>
<accession>A0A2C6KL58</accession>
<feature type="compositionally biased region" description="Polar residues" evidence="2">
    <location>
        <begin position="6398"/>
        <end position="6416"/>
    </location>
</feature>
<gene>
    <name evidence="3" type="ORF">CSUI_007874</name>
</gene>
<feature type="compositionally biased region" description="Polar residues" evidence="2">
    <location>
        <begin position="4431"/>
        <end position="4447"/>
    </location>
</feature>
<feature type="compositionally biased region" description="Basic and acidic residues" evidence="2">
    <location>
        <begin position="6243"/>
        <end position="6254"/>
    </location>
</feature>
<feature type="compositionally biased region" description="Polar residues" evidence="2">
    <location>
        <begin position="6314"/>
        <end position="6324"/>
    </location>
</feature>
<dbReference type="Proteomes" id="UP000221165">
    <property type="component" value="Unassembled WGS sequence"/>
</dbReference>
<keyword evidence="4" id="KW-1185">Reference proteome</keyword>
<evidence type="ECO:0000256" key="1">
    <source>
        <dbReference type="SAM" id="Coils"/>
    </source>
</evidence>
<feature type="region of interest" description="Disordered" evidence="2">
    <location>
        <begin position="4315"/>
        <end position="4362"/>
    </location>
</feature>
<dbReference type="EMBL" id="MIGC01004237">
    <property type="protein sequence ID" value="PHJ18297.1"/>
    <property type="molecule type" value="Genomic_DNA"/>
</dbReference>
<feature type="region of interest" description="Disordered" evidence="2">
    <location>
        <begin position="4527"/>
        <end position="4548"/>
    </location>
</feature>
<reference evidence="3 4" key="1">
    <citation type="journal article" date="2017" name="Int. J. Parasitol.">
        <title>The genome of the protozoan parasite Cystoisospora suis and a reverse vaccinology approach to identify vaccine candidates.</title>
        <authorList>
            <person name="Palmieri N."/>
            <person name="Shrestha A."/>
            <person name="Ruttkowski B."/>
            <person name="Beck T."/>
            <person name="Vogl C."/>
            <person name="Tomley F."/>
            <person name="Blake D.P."/>
            <person name="Joachim A."/>
        </authorList>
    </citation>
    <scope>NUCLEOTIDE SEQUENCE [LARGE SCALE GENOMIC DNA]</scope>
    <source>
        <strain evidence="3 4">Wien I</strain>
    </source>
</reference>
<feature type="compositionally biased region" description="Basic and acidic residues" evidence="2">
    <location>
        <begin position="4049"/>
        <end position="4060"/>
    </location>
</feature>
<organism evidence="3 4">
    <name type="scientific">Cystoisospora suis</name>
    <dbReference type="NCBI Taxonomy" id="483139"/>
    <lineage>
        <taxon>Eukaryota</taxon>
        <taxon>Sar</taxon>
        <taxon>Alveolata</taxon>
        <taxon>Apicomplexa</taxon>
        <taxon>Conoidasida</taxon>
        <taxon>Coccidia</taxon>
        <taxon>Eucoccidiorida</taxon>
        <taxon>Eimeriorina</taxon>
        <taxon>Sarcocystidae</taxon>
        <taxon>Cystoisospora</taxon>
    </lineage>
</organism>
<feature type="compositionally biased region" description="Basic and acidic residues" evidence="2">
    <location>
        <begin position="4872"/>
        <end position="4881"/>
    </location>
</feature>
<evidence type="ECO:0000256" key="2">
    <source>
        <dbReference type="SAM" id="MobiDB-lite"/>
    </source>
</evidence>
<feature type="compositionally biased region" description="Basic and acidic residues" evidence="2">
    <location>
        <begin position="6221"/>
        <end position="6233"/>
    </location>
</feature>
<feature type="region of interest" description="Disordered" evidence="2">
    <location>
        <begin position="3607"/>
        <end position="3631"/>
    </location>
</feature>
<feature type="compositionally biased region" description="Low complexity" evidence="2">
    <location>
        <begin position="4646"/>
        <end position="4658"/>
    </location>
</feature>
<feature type="compositionally biased region" description="Polar residues" evidence="2">
    <location>
        <begin position="2959"/>
        <end position="2974"/>
    </location>
</feature>
<feature type="region of interest" description="Disordered" evidence="2">
    <location>
        <begin position="4129"/>
        <end position="4154"/>
    </location>
</feature>
<feature type="region of interest" description="Disordered" evidence="2">
    <location>
        <begin position="2513"/>
        <end position="2552"/>
    </location>
</feature>
<feature type="compositionally biased region" description="Basic and acidic residues" evidence="2">
    <location>
        <begin position="4837"/>
        <end position="4847"/>
    </location>
</feature>
<feature type="region of interest" description="Disordered" evidence="2">
    <location>
        <begin position="5936"/>
        <end position="5978"/>
    </location>
</feature>
<protein>
    <submittedName>
        <fullName evidence="3">Amine-terminal region of a tm vesicle-mediated sorter</fullName>
    </submittedName>
</protein>
<feature type="compositionally biased region" description="Polar residues" evidence="2">
    <location>
        <begin position="4487"/>
        <end position="4497"/>
    </location>
</feature>